<accession>A0ABR6VLV6</accession>
<dbReference type="InterPro" id="IPR036709">
    <property type="entry name" value="Autotransporte_beta_dom_sf"/>
</dbReference>
<dbReference type="Pfam" id="PF03797">
    <property type="entry name" value="Autotransporter"/>
    <property type="match status" value="1"/>
</dbReference>
<evidence type="ECO:0000313" key="4">
    <source>
        <dbReference type="Proteomes" id="UP000606870"/>
    </source>
</evidence>
<evidence type="ECO:0000256" key="1">
    <source>
        <dbReference type="SAM" id="MobiDB-lite"/>
    </source>
</evidence>
<name>A0ABR6VLV6_9FIRM</name>
<comment type="caution">
    <text evidence="3">The sequence shown here is derived from an EMBL/GenBank/DDBJ whole genome shotgun (WGS) entry which is preliminary data.</text>
</comment>
<proteinExistence type="predicted"/>
<evidence type="ECO:0000313" key="3">
    <source>
        <dbReference type="EMBL" id="MBC3537825.1"/>
    </source>
</evidence>
<dbReference type="PROSITE" id="PS51208">
    <property type="entry name" value="AUTOTRANSPORTER"/>
    <property type="match status" value="1"/>
</dbReference>
<dbReference type="RefSeq" id="WP_186504396.1">
    <property type="nucleotide sequence ID" value="NZ_JACOGK010000043.1"/>
</dbReference>
<dbReference type="SUPFAM" id="SSF103515">
    <property type="entry name" value="Autotransporter"/>
    <property type="match status" value="1"/>
</dbReference>
<dbReference type="Gene3D" id="2.40.128.130">
    <property type="entry name" value="Autotransporter beta-domain"/>
    <property type="match status" value="1"/>
</dbReference>
<evidence type="ECO:0000259" key="2">
    <source>
        <dbReference type="PROSITE" id="PS51208"/>
    </source>
</evidence>
<feature type="region of interest" description="Disordered" evidence="1">
    <location>
        <begin position="726"/>
        <end position="760"/>
    </location>
</feature>
<organism evidence="3 4">
    <name type="scientific">Megasphaera hominis</name>
    <dbReference type="NCBI Taxonomy" id="159836"/>
    <lineage>
        <taxon>Bacteria</taxon>
        <taxon>Bacillati</taxon>
        <taxon>Bacillota</taxon>
        <taxon>Negativicutes</taxon>
        <taxon>Veillonellales</taxon>
        <taxon>Veillonellaceae</taxon>
        <taxon>Megasphaera</taxon>
    </lineage>
</organism>
<dbReference type="NCBIfam" id="TIGR01414">
    <property type="entry name" value="autotrans_barl"/>
    <property type="match status" value="1"/>
</dbReference>
<dbReference type="SMART" id="SM00869">
    <property type="entry name" value="Autotransporter"/>
    <property type="match status" value="1"/>
</dbReference>
<dbReference type="InterPro" id="IPR006315">
    <property type="entry name" value="OM_autotransptr_brl_dom"/>
</dbReference>
<reference evidence="3 4" key="1">
    <citation type="submission" date="2020-08" db="EMBL/GenBank/DDBJ databases">
        <authorList>
            <person name="Liu C."/>
            <person name="Sun Q."/>
        </authorList>
    </citation>
    <scope>NUCLEOTIDE SEQUENCE [LARGE SCALE GENOMIC DNA]</scope>
    <source>
        <strain evidence="3 4">NSJ-59</strain>
    </source>
</reference>
<dbReference type="InterPro" id="IPR005546">
    <property type="entry name" value="Autotransporte_beta"/>
</dbReference>
<keyword evidence="4" id="KW-1185">Reference proteome</keyword>
<gene>
    <name evidence="3" type="ORF">H8J70_11300</name>
</gene>
<sequence>MTGVAQALTVYKVSGTTETDNFYHNLTPVAATYNYGSITNNTLISQSADVATGGGIYSQAVFATSAKTRVQPIITIYGPVSNNTVAAKKYRAEGGGVFLKGANVRFVNQPITDNKAIGAYFAHGGAVATHYSGGTDTYQGATYPYLVPAKVTFFATTGNDVSYTGNDIQAAEMNQFDDYGGEAIAPSGGGFLSLFAYGTAVFNTYDGASITVGNETPATATEDSISSAIVVDGRTDVPEPAIIKAGTGTLTINSSLDRYYGTFTQQAGTVNLNQDLNWANKYDLQAGTLNLKNVTLDNMYDKLKLENLESTIDPADSNVLHTSTYLKYFNKTYDHTIVNSKGSLVTAADTTVNAQNVTLKDGAAIDAQGILNIAGDLSADASTVTAPNATISGSVSSTGGSAVSVGGSNLSLSKINVDNTSGVTLTGGTLTAPTLADAITGGGKVTLDGSATLATSANQIFTDANTTETTASANGLTTGATNSVNFKAGTLSLGDDYSYAYLTNIQGVMDGLNDSTTELVMTGNLVDSGEIQGTVSAGTASAVGSDTSLDQVTVDTNDKNLLVGAPASTSTTTTTSVPEGFSVASLDMGDATSVTVTNGQSLTLGGSTTTDVIQTTDNAQANVALNSGSTLTIGNSAVTDNQALNVNATVAATDSTVTTNGQTTVTGDVSLTNSQLTASTGSVTLAKDLTTSGTSSVSGNVNVAGNLTTTDSSAVTTNGTTAVSGNVTTGSGSTLTTNGTTSVSGDVTTGSGSTLTTNGTTTVSGDLTTGSGSTVTTNGTTSVAGNLNLADTNLQSQTGTVSVANDLNASGTSTITGNVDVSGSITGAGEGTTLNIGTGTTAAQITAASVDMGGGTFVLDPDWTGGGQSQGTQAAVGSYVNAHNVFRQNITAAIGTTDKSLARNTFEETGLSWSDTGVLSALYMYGSQDMSTVGLFIDGSWTRDIALPATPAYGELVIGDKTIMMVNGNAFSGNQPAALTNLKSVSIDDGAKLYIEGATSGTTYNILSGTDVKSNNAWYSDSGVASPSNVFVHSKLLKLVGADGNGTSQFSVKAEAQDASLVYGNSLVDPAVVTAGVAANGKAGDFFTTAADDRVNPTAARQVNALNSAAAMTELAGVQHGLYTANNLFDSAVMNHLADLDRSDQDTDIWAHYLQAKEDISGLGLTGLGGATYDAQYNGVIVGSDFYKKHNAVAGAAFTYIDGSIDGNTATAATSNDADYYGLSLYGRLLRGKTTYLGDISWLHGKNDITQYNSLNELTGSVSSNAFSAGVRAEQNYKAGIGTLTPYVGLRYAHLDFGDYTDSLGIHHDGDTANLWLVPVGLRYSQTSQHGNWTLKPIAEIGYLWTMGDRTGMETVSLDGTANAFGYDIADSGTFYGRLGLEATKGDMTYGIGYQYQKGDSVRSNTWMAAVRYKF</sequence>
<protein>
    <submittedName>
        <fullName evidence="3">Autotransporter domain-containing protein</fullName>
    </submittedName>
</protein>
<dbReference type="EMBL" id="JACOGK010000043">
    <property type="protein sequence ID" value="MBC3537825.1"/>
    <property type="molecule type" value="Genomic_DNA"/>
</dbReference>
<dbReference type="Proteomes" id="UP000606870">
    <property type="component" value="Unassembled WGS sequence"/>
</dbReference>
<feature type="domain" description="Autotransporter" evidence="2">
    <location>
        <begin position="1142"/>
        <end position="1415"/>
    </location>
</feature>